<dbReference type="RefSeq" id="WP_183200577.1">
    <property type="nucleotide sequence ID" value="NZ_JACIEK010000007.1"/>
</dbReference>
<dbReference type="EMBL" id="JACIEK010000007">
    <property type="protein sequence ID" value="MBB3999029.1"/>
    <property type="molecule type" value="Genomic_DNA"/>
</dbReference>
<dbReference type="InterPro" id="IPR036709">
    <property type="entry name" value="Autotransporte_beta_dom_sf"/>
</dbReference>
<feature type="signal peptide" evidence="1">
    <location>
        <begin position="1"/>
        <end position="35"/>
    </location>
</feature>
<dbReference type="InterPro" id="IPR005546">
    <property type="entry name" value="Autotransporte_beta"/>
</dbReference>
<gene>
    <name evidence="3" type="ORF">GGR04_002884</name>
</gene>
<dbReference type="AlphaFoldDB" id="A0A7W6MKH8"/>
<dbReference type="SUPFAM" id="SSF103515">
    <property type="entry name" value="Autotransporter"/>
    <property type="match status" value="1"/>
</dbReference>
<dbReference type="Proteomes" id="UP000542776">
    <property type="component" value="Unassembled WGS sequence"/>
</dbReference>
<protein>
    <recommendedName>
        <fullName evidence="2">Autotransporter domain-containing protein</fullName>
    </recommendedName>
</protein>
<proteinExistence type="predicted"/>
<sequence>MSPPSRSHRLLRPRLRGRLVASLSLTLAAASPALGGVAENADLTATLASAVSSRLGDRLERLRDADRKEASGVELTLRLGTVETDAPVDPFLIDDPTPVLPQIYLQDDILTRGVPSRTMEIKRAAQAEGNLDLWWLGSVDLGRRGDGMLAPGRSAAGLSAGFDVKPEADRSYGLALGFDQGLGAAGSVAVPSLAAYGSVHPTTHTFVDAVAGLARVETALDPAPAEPALGLSGRTLSFGALTFGYEARKGRWLLSPYGRAELSAIGPFSAPTSVAVSARRLSAVAGLRADYTLRTEGLLIKPGLRFEMLRDLSRVDAASDRLAASSARTFSFSPGIRAELTPDWSARLEHKALWGGAGDTRSVELRIDGKF</sequence>
<accession>A0A7W6MKH8</accession>
<evidence type="ECO:0000313" key="4">
    <source>
        <dbReference type="Proteomes" id="UP000542776"/>
    </source>
</evidence>
<name>A0A7W6MKH8_9HYPH</name>
<reference evidence="3 4" key="1">
    <citation type="submission" date="2020-08" db="EMBL/GenBank/DDBJ databases">
        <title>Genomic Encyclopedia of Type Strains, Phase IV (KMG-IV): sequencing the most valuable type-strain genomes for metagenomic binning, comparative biology and taxonomic classification.</title>
        <authorList>
            <person name="Goeker M."/>
        </authorList>
    </citation>
    <scope>NUCLEOTIDE SEQUENCE [LARGE SCALE GENOMIC DNA]</scope>
    <source>
        <strain evidence="3 4">DSM 102238</strain>
    </source>
</reference>
<evidence type="ECO:0000256" key="1">
    <source>
        <dbReference type="SAM" id="SignalP"/>
    </source>
</evidence>
<feature type="domain" description="Autotransporter" evidence="2">
    <location>
        <begin position="147"/>
        <end position="331"/>
    </location>
</feature>
<dbReference type="Pfam" id="PF03797">
    <property type="entry name" value="Autotransporter"/>
    <property type="match status" value="1"/>
</dbReference>
<organism evidence="3 4">
    <name type="scientific">Aureimonas pseudogalii</name>
    <dbReference type="NCBI Taxonomy" id="1744844"/>
    <lineage>
        <taxon>Bacteria</taxon>
        <taxon>Pseudomonadati</taxon>
        <taxon>Pseudomonadota</taxon>
        <taxon>Alphaproteobacteria</taxon>
        <taxon>Hyphomicrobiales</taxon>
        <taxon>Aurantimonadaceae</taxon>
        <taxon>Aureimonas</taxon>
    </lineage>
</organism>
<dbReference type="Gene3D" id="2.40.128.130">
    <property type="entry name" value="Autotransporter beta-domain"/>
    <property type="match status" value="1"/>
</dbReference>
<comment type="caution">
    <text evidence="3">The sequence shown here is derived from an EMBL/GenBank/DDBJ whole genome shotgun (WGS) entry which is preliminary data.</text>
</comment>
<evidence type="ECO:0000313" key="3">
    <source>
        <dbReference type="EMBL" id="MBB3999029.1"/>
    </source>
</evidence>
<evidence type="ECO:0000259" key="2">
    <source>
        <dbReference type="Pfam" id="PF03797"/>
    </source>
</evidence>
<keyword evidence="4" id="KW-1185">Reference proteome</keyword>
<keyword evidence="1" id="KW-0732">Signal</keyword>
<feature type="chain" id="PRO_5031167787" description="Autotransporter domain-containing protein" evidence="1">
    <location>
        <begin position="36"/>
        <end position="371"/>
    </location>
</feature>